<dbReference type="InterPro" id="IPR041479">
    <property type="entry name" value="TetR_CgmR_C"/>
</dbReference>
<organism evidence="4 5">
    <name type="scientific">Stenotrophomonas indicatrix</name>
    <dbReference type="NCBI Taxonomy" id="2045451"/>
    <lineage>
        <taxon>Bacteria</taxon>
        <taxon>Pseudomonadati</taxon>
        <taxon>Pseudomonadota</taxon>
        <taxon>Gammaproteobacteria</taxon>
        <taxon>Lysobacterales</taxon>
        <taxon>Lysobacteraceae</taxon>
        <taxon>Stenotrophomonas</taxon>
    </lineage>
</organism>
<dbReference type="EMBL" id="FWEU01000001">
    <property type="protein sequence ID" value="SLM23190.1"/>
    <property type="molecule type" value="Genomic_DNA"/>
</dbReference>
<dbReference type="Pfam" id="PF00440">
    <property type="entry name" value="TetR_N"/>
    <property type="match status" value="1"/>
</dbReference>
<dbReference type="GO" id="GO:0000976">
    <property type="term" value="F:transcription cis-regulatory region binding"/>
    <property type="evidence" value="ECO:0007669"/>
    <property type="project" value="TreeGrafter"/>
</dbReference>
<feature type="domain" description="HTH tetR-type" evidence="3">
    <location>
        <begin position="3"/>
        <end position="63"/>
    </location>
</feature>
<feature type="DNA-binding region" description="H-T-H motif" evidence="2">
    <location>
        <begin position="26"/>
        <end position="45"/>
    </location>
</feature>
<gene>
    <name evidence="4" type="ORF">SAMN04488690_0878</name>
</gene>
<proteinExistence type="predicted"/>
<dbReference type="InterPro" id="IPR036271">
    <property type="entry name" value="Tet_transcr_reg_TetR-rel_C_sf"/>
</dbReference>
<reference evidence="5" key="1">
    <citation type="submission" date="2016-10" db="EMBL/GenBank/DDBJ databases">
        <authorList>
            <person name="Varghese N."/>
            <person name="Submissions S."/>
        </authorList>
    </citation>
    <scope>NUCLEOTIDE SEQUENCE [LARGE SCALE GENOMIC DNA]</scope>
    <source>
        <strain evidence="5">92MFCol6.1</strain>
    </source>
</reference>
<sequence length="186" mass="20548">MRTSKRERILDAAVSVINRDGVRAVTFESVAAEAQLTRGGLLYHFPSREALLRGIDEHLVQSWEASMEALLGKSAGEATALERYQTFVRVSAQSATRAELMFMLDSVDPEFPSERPWAPVVQRWAPSPPAAGSDDPAALDNFVARLAADGLWIYEAMYEGQLDENVRAQVTERIGGLLSLERSRKA</sequence>
<protein>
    <submittedName>
        <fullName evidence="4">Regulatory protein, tetR family</fullName>
    </submittedName>
</protein>
<dbReference type="PANTHER" id="PTHR30055">
    <property type="entry name" value="HTH-TYPE TRANSCRIPTIONAL REGULATOR RUTR"/>
    <property type="match status" value="1"/>
</dbReference>
<evidence type="ECO:0000256" key="2">
    <source>
        <dbReference type="PROSITE-ProRule" id="PRU00335"/>
    </source>
</evidence>
<dbReference type="PRINTS" id="PR00455">
    <property type="entry name" value="HTHTETR"/>
</dbReference>
<name>A0A1W1GV04_9GAMM</name>
<dbReference type="Pfam" id="PF17937">
    <property type="entry name" value="TetR_C_28"/>
    <property type="match status" value="1"/>
</dbReference>
<dbReference type="InterPro" id="IPR009057">
    <property type="entry name" value="Homeodomain-like_sf"/>
</dbReference>
<evidence type="ECO:0000313" key="4">
    <source>
        <dbReference type="EMBL" id="SLM23190.1"/>
    </source>
</evidence>
<dbReference type="GO" id="GO:0003700">
    <property type="term" value="F:DNA-binding transcription factor activity"/>
    <property type="evidence" value="ECO:0007669"/>
    <property type="project" value="TreeGrafter"/>
</dbReference>
<dbReference type="AlphaFoldDB" id="A0A1W1GV04"/>
<dbReference type="RefSeq" id="WP_080148669.1">
    <property type="nucleotide sequence ID" value="NZ_FWEU01000001.1"/>
</dbReference>
<dbReference type="InterPro" id="IPR050109">
    <property type="entry name" value="HTH-type_TetR-like_transc_reg"/>
</dbReference>
<dbReference type="PANTHER" id="PTHR30055:SF148">
    <property type="entry name" value="TETR-FAMILY TRANSCRIPTIONAL REGULATOR"/>
    <property type="match status" value="1"/>
</dbReference>
<dbReference type="Gene3D" id="1.10.357.10">
    <property type="entry name" value="Tetracycline Repressor, domain 2"/>
    <property type="match status" value="1"/>
</dbReference>
<dbReference type="SUPFAM" id="SSF48498">
    <property type="entry name" value="Tetracyclin repressor-like, C-terminal domain"/>
    <property type="match status" value="1"/>
</dbReference>
<dbReference type="PROSITE" id="PS50977">
    <property type="entry name" value="HTH_TETR_2"/>
    <property type="match status" value="1"/>
</dbReference>
<keyword evidence="1 2" id="KW-0238">DNA-binding</keyword>
<dbReference type="Proteomes" id="UP000191133">
    <property type="component" value="Unassembled WGS sequence"/>
</dbReference>
<evidence type="ECO:0000313" key="5">
    <source>
        <dbReference type="Proteomes" id="UP000191133"/>
    </source>
</evidence>
<dbReference type="InterPro" id="IPR001647">
    <property type="entry name" value="HTH_TetR"/>
</dbReference>
<evidence type="ECO:0000256" key="1">
    <source>
        <dbReference type="ARBA" id="ARBA00023125"/>
    </source>
</evidence>
<accession>A0A1W1GV04</accession>
<dbReference type="SUPFAM" id="SSF46689">
    <property type="entry name" value="Homeodomain-like"/>
    <property type="match status" value="1"/>
</dbReference>
<evidence type="ECO:0000259" key="3">
    <source>
        <dbReference type="PROSITE" id="PS50977"/>
    </source>
</evidence>